<dbReference type="AlphaFoldDB" id="A0A5B7TPZ8"/>
<evidence type="ECO:0000313" key="2">
    <source>
        <dbReference type="Proteomes" id="UP000306229"/>
    </source>
</evidence>
<keyword evidence="2" id="KW-1185">Reference proteome</keyword>
<dbReference type="EMBL" id="CP040749">
    <property type="protein sequence ID" value="QCX38845.1"/>
    <property type="molecule type" value="Genomic_DNA"/>
</dbReference>
<name>A0A5B7TPZ8_9FLAO</name>
<dbReference type="Proteomes" id="UP000306229">
    <property type="component" value="Chromosome"/>
</dbReference>
<protein>
    <submittedName>
        <fullName evidence="1">Uncharacterized protein</fullName>
    </submittedName>
</protein>
<organism evidence="1 2">
    <name type="scientific">Aureibaculum algae</name>
    <dbReference type="NCBI Taxonomy" id="2584122"/>
    <lineage>
        <taxon>Bacteria</taxon>
        <taxon>Pseudomonadati</taxon>
        <taxon>Bacteroidota</taxon>
        <taxon>Flavobacteriia</taxon>
        <taxon>Flavobacteriales</taxon>
        <taxon>Flavobacteriaceae</taxon>
        <taxon>Aureibaculum</taxon>
    </lineage>
</organism>
<reference evidence="1 2" key="1">
    <citation type="submission" date="2019-05" db="EMBL/GenBank/DDBJ databases">
        <title>Algicella ahnfeltiae gen. nov., sp. nov., a novel marine bacterium of the family Flavobacteriaceae isolated from a red alga.</title>
        <authorList>
            <person name="Nedashkovskaya O.I."/>
            <person name="Kukhlevskiy A.D."/>
            <person name="Kim S.-G."/>
            <person name="Zhukova N.V."/>
            <person name="Mikhailov V.V."/>
        </authorList>
    </citation>
    <scope>NUCLEOTIDE SEQUENCE [LARGE SCALE GENOMIC DNA]</scope>
    <source>
        <strain evidence="1 2">10Alg115</strain>
    </source>
</reference>
<accession>A0A5B7TPZ8</accession>
<evidence type="ECO:0000313" key="1">
    <source>
        <dbReference type="EMBL" id="QCX38845.1"/>
    </source>
</evidence>
<gene>
    <name evidence="1" type="ORF">FF125_10510</name>
</gene>
<proteinExistence type="predicted"/>
<sequence length="353" mass="41997">MNRYIYFIVILLISILNCYSQNNIIWNNDGTAYIPLKMYRTIYHQDVLKEDFDKLKIKGNDTLVLVDNLIKKGNKIGVKRRVISERRTYMTLKSFKQHYKRPLTKVDSLSFKFNNNDTLVLVKDYKPRGVSVPYEKVDSTLLEIYKDVVYRKYHSKKSDKRKEYMVLWTEPIKLYFSESVDKEYEQVIRNLSMKISNEIDSLNISFVSNLEESNYVIYQIDENHSHKYSKNMSANKYINFHSYWNKGKIYDTKLEINTTTFKNAEVNKKYLMKSFIRSLGHFYTTSKVPCESVFSNCNGQKITFGETDLKLLKYHYSYGICKRTPLETFEENHEKAKQTFLQTGRPLYFIHVD</sequence>
<dbReference type="OrthoDB" id="1364450at2"/>
<dbReference type="KEGG" id="fbe:FF125_10510"/>
<dbReference type="RefSeq" id="WP_138949727.1">
    <property type="nucleotide sequence ID" value="NZ_CP040749.1"/>
</dbReference>